<keyword evidence="2" id="KW-0489">Methyltransferase</keyword>
<dbReference type="Gene3D" id="3.40.50.150">
    <property type="entry name" value="Vaccinia Virus protein VP39"/>
    <property type="match status" value="1"/>
</dbReference>
<sequence length="237" mass="27397">MNSVFLQSTIRQRRESKSEAQEADSELENIIGRPPPSYFLPEYWDERYKKEKDIYDWYQKWDQLKHIITPEFISRDSALDIGCGSSTVPIGLINEGFQKVVGLDISKNVTDQNTERYPDVNGLEFVAGDVLSMKDLFEDNSFDVVFDKGTMDCLTSSPSTSKNVPIMMKEIMRVLKQNGIFIEVSYGTPKTRLFYLEDLKDQWIISEPKKIENPNEEGHFHYIYVAQKNPVITNNES</sequence>
<dbReference type="InterPro" id="IPR029063">
    <property type="entry name" value="SAM-dependent_MTases_sf"/>
</dbReference>
<comment type="similarity">
    <text evidence="1">Belongs to the methyltransferase superfamily.</text>
</comment>
<name>A0ABR2JDD8_9EUKA</name>
<dbReference type="PANTHER" id="PTHR12176:SF79">
    <property type="entry name" value="METHYLTRANSFERASE TYPE 11 DOMAIN-CONTAINING PROTEIN"/>
    <property type="match status" value="1"/>
</dbReference>
<dbReference type="Pfam" id="PF13847">
    <property type="entry name" value="Methyltransf_31"/>
    <property type="match status" value="1"/>
</dbReference>
<evidence type="ECO:0000259" key="4">
    <source>
        <dbReference type="Pfam" id="PF13847"/>
    </source>
</evidence>
<dbReference type="EMBL" id="JAPFFF010000012">
    <property type="protein sequence ID" value="KAK8875960.1"/>
    <property type="molecule type" value="Genomic_DNA"/>
</dbReference>
<keyword evidence="3" id="KW-0808">Transferase</keyword>
<feature type="domain" description="Methyltransferase" evidence="4">
    <location>
        <begin position="77"/>
        <end position="187"/>
    </location>
</feature>
<keyword evidence="6" id="KW-1185">Reference proteome</keyword>
<evidence type="ECO:0000256" key="1">
    <source>
        <dbReference type="ARBA" id="ARBA00008361"/>
    </source>
</evidence>
<dbReference type="PANTHER" id="PTHR12176">
    <property type="entry name" value="SAM-DEPENDENT METHYLTRANSFERASE SUPERFAMILY PROTEIN"/>
    <property type="match status" value="1"/>
</dbReference>
<accession>A0ABR2JDD8</accession>
<evidence type="ECO:0000256" key="2">
    <source>
        <dbReference type="ARBA" id="ARBA00022603"/>
    </source>
</evidence>
<dbReference type="InterPro" id="IPR025714">
    <property type="entry name" value="Methyltranfer_dom"/>
</dbReference>
<gene>
    <name evidence="5" type="ORF">M9Y10_006140</name>
</gene>
<reference evidence="5 6" key="1">
    <citation type="submission" date="2024-04" db="EMBL/GenBank/DDBJ databases">
        <title>Tritrichomonas musculus Genome.</title>
        <authorList>
            <person name="Alves-Ferreira E."/>
            <person name="Grigg M."/>
            <person name="Lorenzi H."/>
            <person name="Galac M."/>
        </authorList>
    </citation>
    <scope>NUCLEOTIDE SEQUENCE [LARGE SCALE GENOMIC DNA]</scope>
    <source>
        <strain evidence="5 6">EAF2021</strain>
    </source>
</reference>
<evidence type="ECO:0000256" key="3">
    <source>
        <dbReference type="ARBA" id="ARBA00022679"/>
    </source>
</evidence>
<dbReference type="CDD" id="cd02440">
    <property type="entry name" value="AdoMet_MTases"/>
    <property type="match status" value="1"/>
</dbReference>
<comment type="caution">
    <text evidence="5">The sequence shown here is derived from an EMBL/GenBank/DDBJ whole genome shotgun (WGS) entry which is preliminary data.</text>
</comment>
<proteinExistence type="inferred from homology"/>
<dbReference type="Proteomes" id="UP001470230">
    <property type="component" value="Unassembled WGS sequence"/>
</dbReference>
<dbReference type="SUPFAM" id="SSF53335">
    <property type="entry name" value="S-adenosyl-L-methionine-dependent methyltransferases"/>
    <property type="match status" value="1"/>
</dbReference>
<dbReference type="InterPro" id="IPR051419">
    <property type="entry name" value="Lys/N-term_MeTrsfase_sf"/>
</dbReference>
<evidence type="ECO:0000313" key="6">
    <source>
        <dbReference type="Proteomes" id="UP001470230"/>
    </source>
</evidence>
<evidence type="ECO:0000313" key="5">
    <source>
        <dbReference type="EMBL" id="KAK8875960.1"/>
    </source>
</evidence>
<protein>
    <recommendedName>
        <fullName evidence="4">Methyltransferase domain-containing protein</fullName>
    </recommendedName>
</protein>
<organism evidence="5 6">
    <name type="scientific">Tritrichomonas musculus</name>
    <dbReference type="NCBI Taxonomy" id="1915356"/>
    <lineage>
        <taxon>Eukaryota</taxon>
        <taxon>Metamonada</taxon>
        <taxon>Parabasalia</taxon>
        <taxon>Tritrichomonadida</taxon>
        <taxon>Tritrichomonadidae</taxon>
        <taxon>Tritrichomonas</taxon>
    </lineage>
</organism>